<dbReference type="RefSeq" id="XP_037155935.1">
    <property type="nucleotide sequence ID" value="XM_037298599.1"/>
</dbReference>
<name>A0A8H6CRN8_9LECA</name>
<keyword evidence="3" id="KW-1185">Reference proteome</keyword>
<dbReference type="Proteomes" id="UP000593566">
    <property type="component" value="Unassembled WGS sequence"/>
</dbReference>
<proteinExistence type="predicted"/>
<feature type="domain" description="SnoaL-like" evidence="1">
    <location>
        <begin position="17"/>
        <end position="113"/>
    </location>
</feature>
<dbReference type="InterPro" id="IPR037401">
    <property type="entry name" value="SnoaL-like"/>
</dbReference>
<organism evidence="2 3">
    <name type="scientific">Letharia lupina</name>
    <dbReference type="NCBI Taxonomy" id="560253"/>
    <lineage>
        <taxon>Eukaryota</taxon>
        <taxon>Fungi</taxon>
        <taxon>Dikarya</taxon>
        <taxon>Ascomycota</taxon>
        <taxon>Pezizomycotina</taxon>
        <taxon>Lecanoromycetes</taxon>
        <taxon>OSLEUM clade</taxon>
        <taxon>Lecanoromycetidae</taxon>
        <taxon>Lecanorales</taxon>
        <taxon>Lecanorineae</taxon>
        <taxon>Parmeliaceae</taxon>
        <taxon>Letharia</taxon>
    </lineage>
</organism>
<evidence type="ECO:0000259" key="1">
    <source>
        <dbReference type="Pfam" id="PF13577"/>
    </source>
</evidence>
<reference evidence="2 3" key="1">
    <citation type="journal article" date="2020" name="Genomics">
        <title>Complete, high-quality genomes from long-read metagenomic sequencing of two wolf lichen thalli reveals enigmatic genome architecture.</title>
        <authorList>
            <person name="McKenzie S.K."/>
            <person name="Walston R.F."/>
            <person name="Allen J.L."/>
        </authorList>
    </citation>
    <scope>NUCLEOTIDE SEQUENCE [LARGE SCALE GENOMIC DNA]</scope>
    <source>
        <strain evidence="2">WasteWater1</strain>
    </source>
</reference>
<evidence type="ECO:0000313" key="2">
    <source>
        <dbReference type="EMBL" id="KAF6228001.1"/>
    </source>
</evidence>
<dbReference type="GeneID" id="59336126"/>
<dbReference type="SUPFAM" id="SSF54427">
    <property type="entry name" value="NTF2-like"/>
    <property type="match status" value="1"/>
</dbReference>
<dbReference type="Pfam" id="PF13577">
    <property type="entry name" value="SnoaL_4"/>
    <property type="match status" value="1"/>
</dbReference>
<sequence>MSTEQIHDDVLKAPNLVFTSGASANYTGDLSNLNGLPAIQIALAASVANVYSQHLLGTTVIDIHSNEINANSTTYFQASLFGKPYSIGSVVSLYGYYADTIERATEGWRISKRLLVFQGPGFVGNLSLVGM</sequence>
<comment type="caution">
    <text evidence="2">The sequence shown here is derived from an EMBL/GenBank/DDBJ whole genome shotgun (WGS) entry which is preliminary data.</text>
</comment>
<accession>A0A8H6CRN8</accession>
<dbReference type="Gene3D" id="3.10.450.50">
    <property type="match status" value="1"/>
</dbReference>
<gene>
    <name evidence="2" type="ORF">HO133_007729</name>
</gene>
<evidence type="ECO:0000313" key="3">
    <source>
        <dbReference type="Proteomes" id="UP000593566"/>
    </source>
</evidence>
<dbReference type="AlphaFoldDB" id="A0A8H6CRN8"/>
<dbReference type="EMBL" id="JACCJB010000004">
    <property type="protein sequence ID" value="KAF6228001.1"/>
    <property type="molecule type" value="Genomic_DNA"/>
</dbReference>
<protein>
    <recommendedName>
        <fullName evidence="1">SnoaL-like domain-containing protein</fullName>
    </recommendedName>
</protein>
<dbReference type="InterPro" id="IPR032710">
    <property type="entry name" value="NTF2-like_dom_sf"/>
</dbReference>